<evidence type="ECO:0000313" key="2">
    <source>
        <dbReference type="Proteomes" id="UP001172756"/>
    </source>
</evidence>
<dbReference type="EMBL" id="JAUHQB010000003">
    <property type="protein sequence ID" value="MDN4482971.1"/>
    <property type="molecule type" value="Genomic_DNA"/>
</dbReference>
<comment type="caution">
    <text evidence="1">The sequence shown here is derived from an EMBL/GenBank/DDBJ whole genome shotgun (WGS) entry which is preliminary data.</text>
</comment>
<sequence length="324" mass="33855">MSWTLTATAARLGGLLRRDDAGEEPAPADGTLFSRAFARAVDRATPADAKALEVARGQLGDRPEVIERAVASGAPVSAVAALAAAWEGMGREARGIVAHPAGTGTGPVRWGSVPASQVDQTTCGAATMGMMRMIGDPFVALWVGTGRSLGDYTPPEAIHAEAEGFATLTVEERWQALQRVIHAQTTTSALGPVAWPRSLGTPPWKVDDRTRFAGLRFAGRLVDDSTPGALAPLLAHARRALADGIPVPLFSAGDSSLGLDTVIPRHVVLLVRDTGDGFDVYEPGAGAVLPLADSDLHPGAGRLPALGHWSRAAWLIMPVRARRG</sequence>
<evidence type="ECO:0000313" key="1">
    <source>
        <dbReference type="EMBL" id="MDN4482971.1"/>
    </source>
</evidence>
<proteinExistence type="predicted"/>
<name>A0AB35MGV2_9MICO</name>
<reference evidence="1 2" key="1">
    <citation type="submission" date="2023-06" db="EMBL/GenBank/DDBJ databases">
        <title>SYSU T0a273.</title>
        <authorList>
            <person name="Gao L."/>
            <person name="Fang B.-Z."/>
            <person name="Li W.-J."/>
        </authorList>
    </citation>
    <scope>NUCLEOTIDE SEQUENCE [LARGE SCALE GENOMIC DNA]</scope>
    <source>
        <strain evidence="1 2">SYSU T0a273</strain>
    </source>
</reference>
<dbReference type="RefSeq" id="WP_301159950.1">
    <property type="nucleotide sequence ID" value="NZ_JAUHQB010000003.1"/>
</dbReference>
<gene>
    <name evidence="1" type="ORF">QQ002_05380</name>
</gene>
<dbReference type="AlphaFoldDB" id="A0AB35MGV2"/>
<organism evidence="1 2">
    <name type="scientific">Demequina lignilytica</name>
    <dbReference type="NCBI Taxonomy" id="3051663"/>
    <lineage>
        <taxon>Bacteria</taxon>
        <taxon>Bacillati</taxon>
        <taxon>Actinomycetota</taxon>
        <taxon>Actinomycetes</taxon>
        <taxon>Micrococcales</taxon>
        <taxon>Demequinaceae</taxon>
        <taxon>Demequina</taxon>
    </lineage>
</organism>
<evidence type="ECO:0008006" key="3">
    <source>
        <dbReference type="Google" id="ProtNLM"/>
    </source>
</evidence>
<dbReference type="Proteomes" id="UP001172756">
    <property type="component" value="Unassembled WGS sequence"/>
</dbReference>
<protein>
    <recommendedName>
        <fullName evidence="3">Peptidase_C39 like family protein</fullName>
    </recommendedName>
</protein>
<accession>A0AB35MGV2</accession>